<evidence type="ECO:0000256" key="2">
    <source>
        <dbReference type="ARBA" id="ARBA00004496"/>
    </source>
</evidence>
<dbReference type="GO" id="GO:0000796">
    <property type="term" value="C:condensin complex"/>
    <property type="evidence" value="ECO:0007669"/>
    <property type="project" value="InterPro"/>
</dbReference>
<dbReference type="AlphaFoldDB" id="A0A482XBF6"/>
<keyword evidence="7" id="KW-0132">Cell division</keyword>
<dbReference type="GO" id="GO:0003682">
    <property type="term" value="F:chromatin binding"/>
    <property type="evidence" value="ECO:0007669"/>
    <property type="project" value="TreeGrafter"/>
</dbReference>
<comment type="subcellular location">
    <subcellularLocation>
        <location evidence="1">Chromosome</location>
    </subcellularLocation>
    <subcellularLocation>
        <location evidence="2">Cytoplasm</location>
    </subcellularLocation>
</comment>
<keyword evidence="10" id="KW-0131">Cell cycle</keyword>
<feature type="region of interest" description="Disordered" evidence="11">
    <location>
        <begin position="224"/>
        <end position="250"/>
    </location>
</feature>
<dbReference type="GO" id="GO:0005737">
    <property type="term" value="C:cytoplasm"/>
    <property type="evidence" value="ECO:0007669"/>
    <property type="project" value="UniProtKB-SubCell"/>
</dbReference>
<comment type="similarity">
    <text evidence="3">Belongs to the CND2 (condensin subunit 2) family.</text>
</comment>
<keyword evidence="8" id="KW-0498">Mitosis</keyword>
<sequence>MLDCERGSISYASTSSAGSSREYNVLGKRKSPKLSINKDETSSRMSHPAFSRHRTAQRDDELHSNTKRQRSESSKRSIVNEDQLLQAVNVVMDDDDDDVFPSAQFLIQSRISDNEKNESRMQFGCRIAAHCLGSNLSNEYLSSYLATCIQLNTANKINKNNAFSLQLIDYMCVLIERNDETINDFPTMSCSLDASSRIYACRVDCVHSGVMEIATGLASVTEKAKRNKTNNEMESSGEHSEGDDVISVEKRTKKRKRKNVISSLEGICRKSIEMGHWTQRPAIKPDFTSLLSYASVTQSENSCLSLMQDHVPLIPERKTKQLAFENRFHTISFDLPKGTNLLSSELEEEEDALSGDECNNNNYTHLSMNDIRSVEPDENVQDAVSNQHEEVVDGLENIPVFEEPVDHQVLQNAVLSDDDDDDNGDERDKLEEIFQTGCKRKRKASREDASNFVNDRALHAAEESIYSYFDTDLLPDLWAGPDYWKPRFRRHKPARVVEVAPEKPNKKAPKNDLLSFEDLSDDDVELDKNKAEGKVEKRLMAKWSDSGLIKPLKKNYKIEDLFCSFLRKTLFFKPYLKKEDDKDEVKVELEYADDGQALFGGLFEENIRAMSENESAQDGNEPPLSPEANDSELDTEEQTLFGTVFNKDNRLPSRPVTDQHNTLTYATVPKKLDMKMLKNGVWKLLDFDGNEKEHSVVEKSCIANSRGELLFSNIYKNLPNYLPDAMWKDTSPALVFLALLHLANEKTLKLKPFNSSMTDILIEKD</sequence>
<feature type="compositionally biased region" description="Basic and acidic residues" evidence="11">
    <location>
        <begin position="56"/>
        <end position="78"/>
    </location>
</feature>
<dbReference type="OrthoDB" id="362021at2759"/>
<dbReference type="InterPro" id="IPR022816">
    <property type="entry name" value="Condensin_barren_su2"/>
</dbReference>
<accession>A0A482XBF6</accession>
<comment type="caution">
    <text evidence="12">The sequence shown here is derived from an EMBL/GenBank/DDBJ whole genome shotgun (WGS) entry which is preliminary data.</text>
</comment>
<dbReference type="GO" id="GO:0051301">
    <property type="term" value="P:cell division"/>
    <property type="evidence" value="ECO:0007669"/>
    <property type="project" value="UniProtKB-KW"/>
</dbReference>
<dbReference type="GO" id="GO:0007076">
    <property type="term" value="P:mitotic chromosome condensation"/>
    <property type="evidence" value="ECO:0007669"/>
    <property type="project" value="InterPro"/>
</dbReference>
<keyword evidence="5" id="KW-0158">Chromosome</keyword>
<dbReference type="FunCoup" id="A0A482XBF6">
    <property type="interactions" value="936"/>
</dbReference>
<evidence type="ECO:0000256" key="5">
    <source>
        <dbReference type="ARBA" id="ARBA00022454"/>
    </source>
</evidence>
<dbReference type="InParanoid" id="A0A482XBF6"/>
<evidence type="ECO:0000256" key="4">
    <source>
        <dbReference type="ARBA" id="ARBA00016065"/>
    </source>
</evidence>
<keyword evidence="6" id="KW-0963">Cytoplasm</keyword>
<evidence type="ECO:0000313" key="13">
    <source>
        <dbReference type="Proteomes" id="UP000291343"/>
    </source>
</evidence>
<dbReference type="PANTHER" id="PTHR13108:SF9">
    <property type="entry name" value="CONDENSIN COMPLEX SUBUNIT 2"/>
    <property type="match status" value="1"/>
</dbReference>
<dbReference type="Proteomes" id="UP000291343">
    <property type="component" value="Unassembled WGS sequence"/>
</dbReference>
<name>A0A482XBF6_LAOST</name>
<organism evidence="12 13">
    <name type="scientific">Laodelphax striatellus</name>
    <name type="common">Small brown planthopper</name>
    <name type="synonym">Delphax striatella</name>
    <dbReference type="NCBI Taxonomy" id="195883"/>
    <lineage>
        <taxon>Eukaryota</taxon>
        <taxon>Metazoa</taxon>
        <taxon>Ecdysozoa</taxon>
        <taxon>Arthropoda</taxon>
        <taxon>Hexapoda</taxon>
        <taxon>Insecta</taxon>
        <taxon>Pterygota</taxon>
        <taxon>Neoptera</taxon>
        <taxon>Paraneoptera</taxon>
        <taxon>Hemiptera</taxon>
        <taxon>Auchenorrhyncha</taxon>
        <taxon>Fulgoroidea</taxon>
        <taxon>Delphacidae</taxon>
        <taxon>Criomorphinae</taxon>
        <taxon>Laodelphax</taxon>
    </lineage>
</organism>
<evidence type="ECO:0000256" key="8">
    <source>
        <dbReference type="ARBA" id="ARBA00022776"/>
    </source>
</evidence>
<evidence type="ECO:0000256" key="10">
    <source>
        <dbReference type="ARBA" id="ARBA00023306"/>
    </source>
</evidence>
<feature type="region of interest" description="Disordered" evidence="11">
    <location>
        <begin position="611"/>
        <end position="633"/>
    </location>
</feature>
<keyword evidence="9" id="KW-0226">DNA condensation</keyword>
<dbReference type="Pfam" id="PF05786">
    <property type="entry name" value="Cnd2"/>
    <property type="match status" value="2"/>
</dbReference>
<dbReference type="PANTHER" id="PTHR13108">
    <property type="entry name" value="CONDENSIN COMPLEX SUBUNIT 2"/>
    <property type="match status" value="1"/>
</dbReference>
<feature type="compositionally biased region" description="Low complexity" evidence="11">
    <location>
        <begin position="7"/>
        <end position="20"/>
    </location>
</feature>
<evidence type="ECO:0000256" key="11">
    <source>
        <dbReference type="SAM" id="MobiDB-lite"/>
    </source>
</evidence>
<protein>
    <recommendedName>
        <fullName evidence="4">Condensin complex subunit 2</fullName>
    </recommendedName>
</protein>
<dbReference type="STRING" id="195883.A0A482XBF6"/>
<feature type="compositionally biased region" description="Basic and acidic residues" evidence="11">
    <location>
        <begin position="236"/>
        <end position="250"/>
    </location>
</feature>
<feature type="region of interest" description="Disordered" evidence="11">
    <location>
        <begin position="1"/>
        <end position="78"/>
    </location>
</feature>
<proteinExistence type="inferred from homology"/>
<dbReference type="EMBL" id="QKKF02013937">
    <property type="protein sequence ID" value="RZF42850.1"/>
    <property type="molecule type" value="Genomic_DNA"/>
</dbReference>
<evidence type="ECO:0000313" key="12">
    <source>
        <dbReference type="EMBL" id="RZF42850.1"/>
    </source>
</evidence>
<keyword evidence="13" id="KW-1185">Reference proteome</keyword>
<evidence type="ECO:0000256" key="6">
    <source>
        <dbReference type="ARBA" id="ARBA00022490"/>
    </source>
</evidence>
<evidence type="ECO:0000256" key="7">
    <source>
        <dbReference type="ARBA" id="ARBA00022618"/>
    </source>
</evidence>
<reference evidence="12 13" key="1">
    <citation type="journal article" date="2017" name="Gigascience">
        <title>Genome sequence of the small brown planthopper, Laodelphax striatellus.</title>
        <authorList>
            <person name="Zhu J."/>
            <person name="Jiang F."/>
            <person name="Wang X."/>
            <person name="Yang P."/>
            <person name="Bao Y."/>
            <person name="Zhao W."/>
            <person name="Wang W."/>
            <person name="Lu H."/>
            <person name="Wang Q."/>
            <person name="Cui N."/>
            <person name="Li J."/>
            <person name="Chen X."/>
            <person name="Luo L."/>
            <person name="Yu J."/>
            <person name="Kang L."/>
            <person name="Cui F."/>
        </authorList>
    </citation>
    <scope>NUCLEOTIDE SEQUENCE [LARGE SCALE GENOMIC DNA]</scope>
    <source>
        <strain evidence="12">Lst14</strain>
    </source>
</reference>
<evidence type="ECO:0000256" key="9">
    <source>
        <dbReference type="ARBA" id="ARBA00023067"/>
    </source>
</evidence>
<evidence type="ECO:0000256" key="3">
    <source>
        <dbReference type="ARBA" id="ARBA00009471"/>
    </source>
</evidence>
<gene>
    <name evidence="12" type="ORF">LSTR_LSTR003674</name>
</gene>
<evidence type="ECO:0000256" key="1">
    <source>
        <dbReference type="ARBA" id="ARBA00004286"/>
    </source>
</evidence>